<proteinExistence type="evidence at transcript level"/>
<name>A9NTG7_PICSI</name>
<dbReference type="EMBL" id="EF084616">
    <property type="protein sequence ID" value="ABK23928.1"/>
    <property type="molecule type" value="mRNA"/>
</dbReference>
<feature type="compositionally biased region" description="Polar residues" evidence="1">
    <location>
        <begin position="34"/>
        <end position="43"/>
    </location>
</feature>
<sequence>MEFLFPGKPKEAAAPGAISVARSRKSSPFAGRPSTPNTGSSLSEIRASHVPSPRLQPHLSCLHFRCGQGISQNP</sequence>
<dbReference type="AlphaFoldDB" id="A9NTG7"/>
<organism evidence="2">
    <name type="scientific">Picea sitchensis</name>
    <name type="common">Sitka spruce</name>
    <name type="synonym">Pinus sitchensis</name>
    <dbReference type="NCBI Taxonomy" id="3332"/>
    <lineage>
        <taxon>Eukaryota</taxon>
        <taxon>Viridiplantae</taxon>
        <taxon>Streptophyta</taxon>
        <taxon>Embryophyta</taxon>
        <taxon>Tracheophyta</taxon>
        <taxon>Spermatophyta</taxon>
        <taxon>Pinopsida</taxon>
        <taxon>Pinidae</taxon>
        <taxon>Conifers I</taxon>
        <taxon>Pinales</taxon>
        <taxon>Pinaceae</taxon>
        <taxon>Picea</taxon>
    </lineage>
</organism>
<evidence type="ECO:0000313" key="2">
    <source>
        <dbReference type="EMBL" id="ABK23928.1"/>
    </source>
</evidence>
<accession>A9NTG7</accession>
<evidence type="ECO:0000256" key="1">
    <source>
        <dbReference type="SAM" id="MobiDB-lite"/>
    </source>
</evidence>
<reference evidence="2" key="1">
    <citation type="journal article" date="2008" name="BMC Genomics">
        <title>A conifer genomics resource of 200,000 spruce (Picea spp.) ESTs and 6,464 high-quality, sequence-finished full-length cDNAs for Sitka spruce (Picea sitchensis).</title>
        <authorList>
            <person name="Ralph S.G."/>
            <person name="Chun H.J."/>
            <person name="Kolosova N."/>
            <person name="Cooper D."/>
            <person name="Oddy C."/>
            <person name="Ritland C.E."/>
            <person name="Kirkpatrick R."/>
            <person name="Moore R."/>
            <person name="Barber S."/>
            <person name="Holt R.A."/>
            <person name="Jones S.J."/>
            <person name="Marra M.A."/>
            <person name="Douglas C.J."/>
            <person name="Ritland K."/>
            <person name="Bohlmann J."/>
        </authorList>
    </citation>
    <scope>NUCLEOTIDE SEQUENCE</scope>
    <source>
        <tissue evidence="2">Green portion of the leader tissue</tissue>
    </source>
</reference>
<protein>
    <submittedName>
        <fullName evidence="2">Uncharacterized protein</fullName>
    </submittedName>
</protein>
<feature type="region of interest" description="Disordered" evidence="1">
    <location>
        <begin position="1"/>
        <end position="51"/>
    </location>
</feature>